<dbReference type="GO" id="GO:0006313">
    <property type="term" value="P:DNA transposition"/>
    <property type="evidence" value="ECO:0007669"/>
    <property type="project" value="InterPro"/>
</dbReference>
<dbReference type="STRING" id="626887.J057_16935"/>
<feature type="domain" description="Transposase IS200-like" evidence="1">
    <location>
        <begin position="12"/>
        <end position="187"/>
    </location>
</feature>
<evidence type="ECO:0000313" key="3">
    <source>
        <dbReference type="Proteomes" id="UP000013165"/>
    </source>
</evidence>
<dbReference type="PATRIC" id="fig|626887.3.peg.3383"/>
<protein>
    <submittedName>
        <fullName evidence="2">Transposase</fullName>
    </submittedName>
</protein>
<dbReference type="RefSeq" id="WP_004581328.1">
    <property type="nucleotide sequence ID" value="NZ_AP028878.1"/>
</dbReference>
<accession>N6WWA7</accession>
<dbReference type="SUPFAM" id="SSF143422">
    <property type="entry name" value="Transposase IS200-like"/>
    <property type="match status" value="1"/>
</dbReference>
<sequence>MPRARKAQVALEATPYYHCVSRCVRRAFLCGRDHVTGQDFSHRRAWIENRLLKLATVFALEICAYAVMSNHVHVVLHINQAEAEQWSLRTTVERWHQLFKGTLFSQHYLRGEPLRDIEQRKLEEQAETWRARLQDISWFMRCLNEDIARRANLEDGCTGRFWEGRFKSQALLDEQALAACLAYVDLNPVRAGIAKTPEASGFTSVRARVRQHLREAHSQPFGLFPFAGNPRNGMPAGLPFRLEDYLELVDWTGRQLRDDKRGHITEGLPPILERLAIDPQHWLYMSRSFESRFKGLVGTAFSLKTACQQLGYRRTVGLGSCQVLLG</sequence>
<dbReference type="Proteomes" id="UP000013165">
    <property type="component" value="Unassembled WGS sequence"/>
</dbReference>
<dbReference type="OrthoDB" id="9814067at2"/>
<gene>
    <name evidence="2" type="ORF">J057_16935</name>
</gene>
<organism evidence="2 3">
    <name type="scientific">Marinobacter nanhaiticus D15-8W</name>
    <dbReference type="NCBI Taxonomy" id="626887"/>
    <lineage>
        <taxon>Bacteria</taxon>
        <taxon>Pseudomonadati</taxon>
        <taxon>Pseudomonadota</taxon>
        <taxon>Gammaproteobacteria</taxon>
        <taxon>Pseudomonadales</taxon>
        <taxon>Marinobacteraceae</taxon>
        <taxon>Marinobacter</taxon>
    </lineage>
</organism>
<dbReference type="GO" id="GO:0003677">
    <property type="term" value="F:DNA binding"/>
    <property type="evidence" value="ECO:0007669"/>
    <property type="project" value="InterPro"/>
</dbReference>
<dbReference type="PANTHER" id="PTHR34322:SF2">
    <property type="entry name" value="TRANSPOSASE IS200-LIKE DOMAIN-CONTAINING PROTEIN"/>
    <property type="match status" value="1"/>
</dbReference>
<dbReference type="InterPro" id="IPR002686">
    <property type="entry name" value="Transposase_17"/>
</dbReference>
<name>N6WWA7_9GAMM</name>
<dbReference type="GO" id="GO:0004803">
    <property type="term" value="F:transposase activity"/>
    <property type="evidence" value="ECO:0007669"/>
    <property type="project" value="InterPro"/>
</dbReference>
<dbReference type="Gene3D" id="3.30.70.1290">
    <property type="entry name" value="Transposase IS200-like"/>
    <property type="match status" value="1"/>
</dbReference>
<evidence type="ECO:0000259" key="1">
    <source>
        <dbReference type="SMART" id="SM01321"/>
    </source>
</evidence>
<dbReference type="EMBL" id="APLQ01000014">
    <property type="protein sequence ID" value="ENO13103.1"/>
    <property type="molecule type" value="Genomic_DNA"/>
</dbReference>
<dbReference type="HOGENOM" id="CLU_053827_0_0_6"/>
<dbReference type="AlphaFoldDB" id="N6WWA7"/>
<dbReference type="PANTHER" id="PTHR34322">
    <property type="entry name" value="TRANSPOSASE, Y1_TNP DOMAIN-CONTAINING"/>
    <property type="match status" value="1"/>
</dbReference>
<comment type="caution">
    <text evidence="2">The sequence shown here is derived from an EMBL/GenBank/DDBJ whole genome shotgun (WGS) entry which is preliminary data.</text>
</comment>
<keyword evidence="3" id="KW-1185">Reference proteome</keyword>
<dbReference type="eggNOG" id="COG1943">
    <property type="taxonomic scope" value="Bacteria"/>
</dbReference>
<evidence type="ECO:0000313" key="2">
    <source>
        <dbReference type="EMBL" id="ENO13103.1"/>
    </source>
</evidence>
<dbReference type="InterPro" id="IPR036515">
    <property type="entry name" value="Transposase_17_sf"/>
</dbReference>
<proteinExistence type="predicted"/>
<dbReference type="SMART" id="SM01321">
    <property type="entry name" value="Y1_Tnp"/>
    <property type="match status" value="1"/>
</dbReference>
<reference evidence="2 3" key="1">
    <citation type="journal article" date="2013" name="Genome Announc.">
        <title>Genome Sequence of the Polycyclic Aromatic Hydrocarbon-Degrading Bacterium Strain Marinobacter nanhaiticus D15-8WT.</title>
        <authorList>
            <person name="Cui Z."/>
            <person name="Gao W."/>
            <person name="Li Q."/>
            <person name="Xu G."/>
            <person name="Zheng L."/>
        </authorList>
    </citation>
    <scope>NUCLEOTIDE SEQUENCE [LARGE SCALE GENOMIC DNA]</scope>
    <source>
        <strain evidence="2 3">D15-8W</strain>
    </source>
</reference>